<reference evidence="7 8" key="1">
    <citation type="submission" date="2018-04" db="EMBL/GenBank/DDBJ databases">
        <title>Adhaeribacter sp. HMF7616 genome sequencing and assembly.</title>
        <authorList>
            <person name="Kang H."/>
            <person name="Kang J."/>
            <person name="Cha I."/>
            <person name="Kim H."/>
            <person name="Joh K."/>
        </authorList>
    </citation>
    <scope>NUCLEOTIDE SEQUENCE [LARGE SCALE GENOMIC DNA]</scope>
    <source>
        <strain evidence="7 8">HMF7616</strain>
    </source>
</reference>
<dbReference type="InterPro" id="IPR008201">
    <property type="entry name" value="HepT-like"/>
</dbReference>
<dbReference type="RefSeq" id="WP_115373469.1">
    <property type="nucleotide sequence ID" value="NZ_QASA01000001.1"/>
</dbReference>
<organism evidence="7 8">
    <name type="scientific">Adhaeribacter pallidiroseus</name>
    <dbReference type="NCBI Taxonomy" id="2072847"/>
    <lineage>
        <taxon>Bacteria</taxon>
        <taxon>Pseudomonadati</taxon>
        <taxon>Bacteroidota</taxon>
        <taxon>Cytophagia</taxon>
        <taxon>Cytophagales</taxon>
        <taxon>Hymenobacteraceae</taxon>
        <taxon>Adhaeribacter</taxon>
    </lineage>
</organism>
<dbReference type="GO" id="GO:0110001">
    <property type="term" value="C:toxin-antitoxin complex"/>
    <property type="evidence" value="ECO:0007669"/>
    <property type="project" value="InterPro"/>
</dbReference>
<dbReference type="GO" id="GO:0004540">
    <property type="term" value="F:RNA nuclease activity"/>
    <property type="evidence" value="ECO:0007669"/>
    <property type="project" value="InterPro"/>
</dbReference>
<evidence type="ECO:0000313" key="7">
    <source>
        <dbReference type="EMBL" id="RDC64292.1"/>
    </source>
</evidence>
<dbReference type="InterPro" id="IPR037038">
    <property type="entry name" value="HepT-like_sf"/>
</dbReference>
<keyword evidence="5" id="KW-0378">Hydrolase</keyword>
<dbReference type="PANTHER" id="PTHR34139">
    <property type="entry name" value="UPF0331 PROTEIN MJ0127"/>
    <property type="match status" value="1"/>
</dbReference>
<gene>
    <name evidence="7" type="ORF">AHMF7616_02905</name>
</gene>
<evidence type="ECO:0000256" key="5">
    <source>
        <dbReference type="ARBA" id="ARBA00022801"/>
    </source>
</evidence>
<dbReference type="Gene3D" id="1.20.120.580">
    <property type="entry name" value="bsu32300-like"/>
    <property type="match status" value="1"/>
</dbReference>
<dbReference type="Pfam" id="PF01934">
    <property type="entry name" value="HepT-like"/>
    <property type="match status" value="1"/>
</dbReference>
<keyword evidence="2" id="KW-1277">Toxin-antitoxin system</keyword>
<keyword evidence="1" id="KW-0597">Phosphoprotein</keyword>
<evidence type="ECO:0000256" key="3">
    <source>
        <dbReference type="ARBA" id="ARBA00022722"/>
    </source>
</evidence>
<evidence type="ECO:0000313" key="8">
    <source>
        <dbReference type="Proteomes" id="UP000253919"/>
    </source>
</evidence>
<keyword evidence="3" id="KW-0540">Nuclease</keyword>
<dbReference type="InterPro" id="IPR051813">
    <property type="entry name" value="HepT_RNase_toxin"/>
</dbReference>
<protein>
    <submittedName>
        <fullName evidence="7">UPF0331 protein</fullName>
    </submittedName>
</protein>
<sequence>MKKEERSFREYMEDMIESIDKILKYIGTISSVNDFLNNDLVIDAVTRNYEIIGEAANKIPLEIRAKYPEVPWKQMYGLRNFAVHDYHKIDHIILWEIAQDHLLKNKTMLESILKTESSQD</sequence>
<evidence type="ECO:0000256" key="6">
    <source>
        <dbReference type="ARBA" id="ARBA00024207"/>
    </source>
</evidence>
<dbReference type="AlphaFoldDB" id="A0A369QIR1"/>
<name>A0A369QIR1_9BACT</name>
<evidence type="ECO:0000256" key="4">
    <source>
        <dbReference type="ARBA" id="ARBA00022741"/>
    </source>
</evidence>
<keyword evidence="4" id="KW-0547">Nucleotide-binding</keyword>
<evidence type="ECO:0000256" key="2">
    <source>
        <dbReference type="ARBA" id="ARBA00022649"/>
    </source>
</evidence>
<evidence type="ECO:0000256" key="1">
    <source>
        <dbReference type="ARBA" id="ARBA00022553"/>
    </source>
</evidence>
<dbReference type="GO" id="GO:0000166">
    <property type="term" value="F:nucleotide binding"/>
    <property type="evidence" value="ECO:0007669"/>
    <property type="project" value="UniProtKB-KW"/>
</dbReference>
<proteinExistence type="inferred from homology"/>
<dbReference type="OrthoDB" id="955324at2"/>
<comment type="similarity">
    <text evidence="6">Belongs to the HepT RNase toxin family.</text>
</comment>
<accession>A0A369QIR1</accession>
<keyword evidence="8" id="KW-1185">Reference proteome</keyword>
<comment type="caution">
    <text evidence="7">The sequence shown here is derived from an EMBL/GenBank/DDBJ whole genome shotgun (WGS) entry which is preliminary data.</text>
</comment>
<dbReference type="PANTHER" id="PTHR34139:SF1">
    <property type="entry name" value="RNASE MJ1380-RELATED"/>
    <property type="match status" value="1"/>
</dbReference>
<dbReference type="Proteomes" id="UP000253919">
    <property type="component" value="Unassembled WGS sequence"/>
</dbReference>
<dbReference type="EMBL" id="QASA01000001">
    <property type="protein sequence ID" value="RDC64292.1"/>
    <property type="molecule type" value="Genomic_DNA"/>
</dbReference>
<dbReference type="GO" id="GO:0016787">
    <property type="term" value="F:hydrolase activity"/>
    <property type="evidence" value="ECO:0007669"/>
    <property type="project" value="UniProtKB-KW"/>
</dbReference>